<dbReference type="PANTHER" id="PTHR36447">
    <property type="entry name" value="BETA-GALACTOSIDASE GANA"/>
    <property type="match status" value="1"/>
</dbReference>
<dbReference type="GO" id="GO:0004565">
    <property type="term" value="F:beta-galactosidase activity"/>
    <property type="evidence" value="ECO:0007669"/>
    <property type="project" value="UniProtKB-EC"/>
</dbReference>
<accession>A0A2N5JCA5</accession>
<dbReference type="AlphaFoldDB" id="A0A2N5JCA5"/>
<dbReference type="InterPro" id="IPR017853">
    <property type="entry name" value="GH"/>
</dbReference>
<evidence type="ECO:0000256" key="4">
    <source>
        <dbReference type="ARBA" id="ARBA00022723"/>
    </source>
</evidence>
<dbReference type="Gene3D" id="3.20.20.80">
    <property type="entry name" value="Glycosidases"/>
    <property type="match status" value="1"/>
</dbReference>
<keyword evidence="4" id="KW-0479">Metal-binding</keyword>
<protein>
    <recommendedName>
        <fullName evidence="3">beta-galactosidase</fullName>
        <ecNumber evidence="3">3.2.1.23</ecNumber>
    </recommendedName>
</protein>
<evidence type="ECO:0000259" key="8">
    <source>
        <dbReference type="Pfam" id="PF02449"/>
    </source>
</evidence>
<sequence>MTDRSYTPKSILFGPAFYEEYQPTDNLEEDFRLLKAAHMNVIRVGEGSWSHWEPEDGRFELDWLQPVLDKAQETGIDVIIGVPTFAIPQWLVRKYPEVALTDEHGHKRFFGGREEHSLSHPVFRFYAERVIRKMVERYANHPSVIGWQLHNEPGLWINYSHDAFEGFKDWLRHRYGTVEKLNKEWGLVFWAHELSTWDDLWKPEGNAQPQYDIEWRRYQAELTDEMLGWQRDLITSLCPEGQFITVNHALGRDSTNEVTASRTLDVAGSDPYFEMQDGLRLPDPDLPEHSWHAAGPWSLALMGDRTYSLKQQPYFVLENNGGPIGGAAENRPGYDGQWKQAAWQFISRGAEMIEYWHWQQLHYGTETYWGGILPHDRKPGRVFEQVADLGRDLEAAGDSVVGLTPDADITVLYSVESRWALAYEPHVSPTGDTDPHRVRNPQAYDDMLTAFYKGAYVSGRQMRLVQDEQIIDPETHEVLQPADVFAADNPVLLVAGAYVTSDEMLTWLRDYVTVGGHLILGPRSTYADLLARPRLDVKPARLSDESGAAYQEFCNLRHDVSAVEVADGNGGTALPLRDGAAATDWIDCLIPQGAQTLVAADHPHYRNFPLVTTAASGKGRVTIVGTVPNAALAASVYDYALGPEAGWVTGHPTVSHSSAVNAKGERIHFLFNWNWDPVGVDLPVACTPLLAGADGTDDAESGPVRHVDLGAWGVTLLVERD</sequence>
<dbReference type="GO" id="GO:0009341">
    <property type="term" value="C:beta-galactosidase complex"/>
    <property type="evidence" value="ECO:0007669"/>
    <property type="project" value="InterPro"/>
</dbReference>
<dbReference type="SUPFAM" id="SSF51445">
    <property type="entry name" value="(Trans)glycosidases"/>
    <property type="match status" value="1"/>
</dbReference>
<dbReference type="GO" id="GO:0046872">
    <property type="term" value="F:metal ion binding"/>
    <property type="evidence" value="ECO:0007669"/>
    <property type="project" value="UniProtKB-KW"/>
</dbReference>
<evidence type="ECO:0000256" key="1">
    <source>
        <dbReference type="ARBA" id="ARBA00001412"/>
    </source>
</evidence>
<keyword evidence="7" id="KW-0326">Glycosidase</keyword>
<dbReference type="InterPro" id="IPR029062">
    <property type="entry name" value="Class_I_gatase-like"/>
</dbReference>
<keyword evidence="11" id="KW-1185">Reference proteome</keyword>
<name>A0A2N5JCA5_9BIFI</name>
<dbReference type="RefSeq" id="WP_165782680.1">
    <property type="nucleotide sequence ID" value="NZ_NMWU01000005.1"/>
</dbReference>
<evidence type="ECO:0000256" key="2">
    <source>
        <dbReference type="ARBA" id="ARBA00005940"/>
    </source>
</evidence>
<evidence type="ECO:0000256" key="7">
    <source>
        <dbReference type="ARBA" id="ARBA00023295"/>
    </source>
</evidence>
<dbReference type="Pfam" id="PF08532">
    <property type="entry name" value="Glyco_hydro_42M"/>
    <property type="match status" value="1"/>
</dbReference>
<comment type="caution">
    <text evidence="10">The sequence shown here is derived from an EMBL/GenBank/DDBJ whole genome shotgun (WGS) entry which is preliminary data.</text>
</comment>
<comment type="similarity">
    <text evidence="2">Belongs to the glycosyl hydrolase 42 family.</text>
</comment>
<evidence type="ECO:0000259" key="9">
    <source>
        <dbReference type="Pfam" id="PF08532"/>
    </source>
</evidence>
<comment type="catalytic activity">
    <reaction evidence="1">
        <text>Hydrolysis of terminal non-reducing beta-D-galactose residues in beta-D-galactosides.</text>
        <dbReference type="EC" id="3.2.1.23"/>
    </reaction>
</comment>
<evidence type="ECO:0000256" key="3">
    <source>
        <dbReference type="ARBA" id="ARBA00012756"/>
    </source>
</evidence>
<evidence type="ECO:0000313" key="11">
    <source>
        <dbReference type="Proteomes" id="UP000235050"/>
    </source>
</evidence>
<dbReference type="EMBL" id="NMWU01000005">
    <property type="protein sequence ID" value="PLS31852.1"/>
    <property type="molecule type" value="Genomic_DNA"/>
</dbReference>
<dbReference type="InterPro" id="IPR003476">
    <property type="entry name" value="Glyco_hydro_42"/>
</dbReference>
<evidence type="ECO:0000256" key="6">
    <source>
        <dbReference type="ARBA" id="ARBA00022833"/>
    </source>
</evidence>
<dbReference type="Proteomes" id="UP000235050">
    <property type="component" value="Unassembled WGS sequence"/>
</dbReference>
<dbReference type="InterPro" id="IPR013529">
    <property type="entry name" value="Glyco_hydro_42_N"/>
</dbReference>
<dbReference type="InterPro" id="IPR013738">
    <property type="entry name" value="Beta_galactosidase_Trimer"/>
</dbReference>
<dbReference type="SUPFAM" id="SSF52317">
    <property type="entry name" value="Class I glutamine amidotransferase-like"/>
    <property type="match status" value="1"/>
</dbReference>
<proteinExistence type="inferred from homology"/>
<organism evidence="10 11">
    <name type="scientific">Bifidobacterium margollesii</name>
    <dbReference type="NCBI Taxonomy" id="2020964"/>
    <lineage>
        <taxon>Bacteria</taxon>
        <taxon>Bacillati</taxon>
        <taxon>Actinomycetota</taxon>
        <taxon>Actinomycetes</taxon>
        <taxon>Bifidobacteriales</taxon>
        <taxon>Bifidobacteriaceae</taxon>
        <taxon>Bifidobacterium</taxon>
    </lineage>
</organism>
<keyword evidence="5" id="KW-0378">Hydrolase</keyword>
<feature type="domain" description="Beta-galactosidase trimerisation" evidence="9">
    <location>
        <begin position="407"/>
        <end position="641"/>
    </location>
</feature>
<dbReference type="PANTHER" id="PTHR36447:SF2">
    <property type="entry name" value="BETA-GALACTOSIDASE YESZ"/>
    <property type="match status" value="1"/>
</dbReference>
<keyword evidence="6" id="KW-0862">Zinc</keyword>
<evidence type="ECO:0000313" key="10">
    <source>
        <dbReference type="EMBL" id="PLS31852.1"/>
    </source>
</evidence>
<dbReference type="GO" id="GO:0005975">
    <property type="term" value="P:carbohydrate metabolic process"/>
    <property type="evidence" value="ECO:0007669"/>
    <property type="project" value="InterPro"/>
</dbReference>
<gene>
    <name evidence="10" type="ORF">Uis1B_0391</name>
</gene>
<dbReference type="Pfam" id="PF02449">
    <property type="entry name" value="Glyco_hydro_42"/>
    <property type="match status" value="1"/>
</dbReference>
<reference evidence="10 11" key="1">
    <citation type="submission" date="2017-07" db="EMBL/GenBank/DDBJ databases">
        <title>Bifidobacterium novel species.</title>
        <authorList>
            <person name="Lugli G.A."/>
            <person name="Milani C."/>
            <person name="Duranti S."/>
            <person name="Mangifesta M."/>
        </authorList>
    </citation>
    <scope>NUCLEOTIDE SEQUENCE [LARGE SCALE GENOMIC DNA]</scope>
    <source>
        <strain evidence="11">Uis1B</strain>
    </source>
</reference>
<feature type="domain" description="Glycoside hydrolase family 42 N-terminal" evidence="8">
    <location>
        <begin position="18"/>
        <end position="395"/>
    </location>
</feature>
<dbReference type="EC" id="3.2.1.23" evidence="3"/>
<dbReference type="CDD" id="cd03143">
    <property type="entry name" value="A4_beta-galactosidase_middle_domain"/>
    <property type="match status" value="1"/>
</dbReference>
<evidence type="ECO:0000256" key="5">
    <source>
        <dbReference type="ARBA" id="ARBA00022801"/>
    </source>
</evidence>
<dbReference type="Gene3D" id="3.40.50.880">
    <property type="match status" value="1"/>
</dbReference>